<reference evidence="2 3" key="1">
    <citation type="journal article" date="2021" name="Int. J. Syst. Evol. Microbiol.">
        <title>Reticulibacter mediterranei gen. nov., sp. nov., within the new family Reticulibacteraceae fam. nov., and Ktedonospora formicarum gen. nov., sp. nov., Ktedonobacter robiniae sp. nov., Dictyobacter formicarum sp. nov. and Dictyobacter arantiisoli sp. nov., belonging to the class Ktedonobacteria.</title>
        <authorList>
            <person name="Yabe S."/>
            <person name="Zheng Y."/>
            <person name="Wang C.M."/>
            <person name="Sakai Y."/>
            <person name="Abe K."/>
            <person name="Yokota A."/>
            <person name="Donadio S."/>
            <person name="Cavaletti L."/>
            <person name="Monciardini P."/>
        </authorList>
    </citation>
    <scope>NUCLEOTIDE SEQUENCE [LARGE SCALE GENOMIC DNA]</scope>
    <source>
        <strain evidence="2 3">SOSP1-30</strain>
    </source>
</reference>
<keyword evidence="1" id="KW-0812">Transmembrane</keyword>
<keyword evidence="1" id="KW-0472">Membrane</keyword>
<proteinExistence type="predicted"/>
<accession>A0ABQ3V5W2</accession>
<sequence>MLNEEEQAKEGKIAELLQQKPQRQAGLRLKSFLLLLGVIVILGAGLVIAWRVQHAMSGMVNYLVQHHQDQRGAVLPALTGDRQADWQAFERTYTTMTAHLSLNQQELVAAAIAGMVDGLHDDHAHYMPAQTDDTNGAESPHLARRQGWAFTSLSIIPISSRKARLRSIFAVLIPVVRRSRLDCDPAIPSSQSTAFFLLSINSQYRR</sequence>
<organism evidence="2 3">
    <name type="scientific">Ktedonobacter robiniae</name>
    <dbReference type="NCBI Taxonomy" id="2778365"/>
    <lineage>
        <taxon>Bacteria</taxon>
        <taxon>Bacillati</taxon>
        <taxon>Chloroflexota</taxon>
        <taxon>Ktedonobacteria</taxon>
        <taxon>Ktedonobacterales</taxon>
        <taxon>Ktedonobacteraceae</taxon>
        <taxon>Ktedonobacter</taxon>
    </lineage>
</organism>
<dbReference type="EMBL" id="BNJG01000003">
    <property type="protein sequence ID" value="GHO59845.1"/>
    <property type="molecule type" value="Genomic_DNA"/>
</dbReference>
<feature type="transmembrane region" description="Helical" evidence="1">
    <location>
        <begin position="32"/>
        <end position="52"/>
    </location>
</feature>
<dbReference type="Proteomes" id="UP000654345">
    <property type="component" value="Unassembled WGS sequence"/>
</dbReference>
<keyword evidence="3" id="KW-1185">Reference proteome</keyword>
<gene>
    <name evidence="2" type="ORF">KSB_83200</name>
</gene>
<evidence type="ECO:0000256" key="1">
    <source>
        <dbReference type="SAM" id="Phobius"/>
    </source>
</evidence>
<evidence type="ECO:0000313" key="3">
    <source>
        <dbReference type="Proteomes" id="UP000654345"/>
    </source>
</evidence>
<protein>
    <submittedName>
        <fullName evidence="2">Uncharacterized protein</fullName>
    </submittedName>
</protein>
<comment type="caution">
    <text evidence="2">The sequence shown here is derived from an EMBL/GenBank/DDBJ whole genome shotgun (WGS) entry which is preliminary data.</text>
</comment>
<evidence type="ECO:0000313" key="2">
    <source>
        <dbReference type="EMBL" id="GHO59845.1"/>
    </source>
</evidence>
<keyword evidence="1" id="KW-1133">Transmembrane helix</keyword>
<name>A0ABQ3V5W2_9CHLR</name>